<dbReference type="GO" id="GO:0071731">
    <property type="term" value="P:response to nitric oxide"/>
    <property type="evidence" value="ECO:0007669"/>
    <property type="project" value="TreeGrafter"/>
</dbReference>
<proteinExistence type="inferred from homology"/>
<dbReference type="PANTHER" id="PTHR31650:SF1">
    <property type="entry name" value="WAX ESTER SYNTHASE_DIACYLGLYCEROL ACYLTRANSFERASE 4-RELATED"/>
    <property type="match status" value="1"/>
</dbReference>
<evidence type="ECO:0000256" key="9">
    <source>
        <dbReference type="ARBA" id="ARBA00023315"/>
    </source>
</evidence>
<evidence type="ECO:0000259" key="12">
    <source>
        <dbReference type="Pfam" id="PF03007"/>
    </source>
</evidence>
<feature type="domain" description="O-acyltransferase WSD1 C-terminal" evidence="13">
    <location>
        <begin position="325"/>
        <end position="465"/>
    </location>
</feature>
<keyword evidence="8 11" id="KW-0443">Lipid metabolism</keyword>
<dbReference type="EMBL" id="BAHD01000059">
    <property type="protein sequence ID" value="GAB97202.1"/>
    <property type="molecule type" value="Genomic_DNA"/>
</dbReference>
<comment type="caution">
    <text evidence="14">The sequence shown here is derived from an EMBL/GenBank/DDBJ whole genome shotgun (WGS) entry which is preliminary data.</text>
</comment>
<evidence type="ECO:0000256" key="3">
    <source>
        <dbReference type="ARBA" id="ARBA00009587"/>
    </source>
</evidence>
<dbReference type="OrthoDB" id="9810950at2"/>
<protein>
    <recommendedName>
        <fullName evidence="4 11">Diacylglycerol O-acyltransferase</fullName>
        <ecNumber evidence="4 11">2.3.1.20</ecNumber>
    </recommendedName>
</protein>
<dbReference type="SUPFAM" id="SSF52777">
    <property type="entry name" value="CoA-dependent acyltransferases"/>
    <property type="match status" value="1"/>
</dbReference>
<keyword evidence="9 11" id="KW-0012">Acyltransferase</keyword>
<dbReference type="InterPro" id="IPR004255">
    <property type="entry name" value="O-acyltransferase_WSD1_N"/>
</dbReference>
<dbReference type="GO" id="GO:0001666">
    <property type="term" value="P:response to hypoxia"/>
    <property type="evidence" value="ECO:0007669"/>
    <property type="project" value="TreeGrafter"/>
</dbReference>
<comment type="pathway">
    <text evidence="1 11">Glycerolipid metabolism; triacylglycerol biosynthesis.</text>
</comment>
<dbReference type="InterPro" id="IPR045034">
    <property type="entry name" value="O-acyltransferase_WSD1-like"/>
</dbReference>
<dbReference type="eggNOG" id="COG1020">
    <property type="taxonomic scope" value="Bacteria"/>
</dbReference>
<evidence type="ECO:0000256" key="10">
    <source>
        <dbReference type="ARBA" id="ARBA00048109"/>
    </source>
</evidence>
<evidence type="ECO:0000256" key="5">
    <source>
        <dbReference type="ARBA" id="ARBA00022516"/>
    </source>
</evidence>
<dbReference type="GO" id="GO:0005886">
    <property type="term" value="C:plasma membrane"/>
    <property type="evidence" value="ECO:0007669"/>
    <property type="project" value="TreeGrafter"/>
</dbReference>
<comment type="pathway">
    <text evidence="2">Lipid metabolism.</text>
</comment>
<name>K6WYM6_9MICO</name>
<evidence type="ECO:0000313" key="14">
    <source>
        <dbReference type="EMBL" id="GAB97202.1"/>
    </source>
</evidence>
<gene>
    <name evidence="14" type="ORF">KILIM_059_00210</name>
</gene>
<accession>K6WYM6</accession>
<organism evidence="14 15">
    <name type="scientific">Kineosphaera limosa NBRC 100340</name>
    <dbReference type="NCBI Taxonomy" id="1184609"/>
    <lineage>
        <taxon>Bacteria</taxon>
        <taxon>Bacillati</taxon>
        <taxon>Actinomycetota</taxon>
        <taxon>Actinomycetes</taxon>
        <taxon>Micrococcales</taxon>
        <taxon>Dermatophilaceae</taxon>
        <taxon>Kineosphaera</taxon>
    </lineage>
</organism>
<dbReference type="NCBIfam" id="TIGR02946">
    <property type="entry name" value="acyl_WS_DGAT"/>
    <property type="match status" value="1"/>
</dbReference>
<dbReference type="InterPro" id="IPR014292">
    <property type="entry name" value="Acyl_transf_WS/DGAT"/>
</dbReference>
<evidence type="ECO:0000256" key="11">
    <source>
        <dbReference type="RuleBase" id="RU361241"/>
    </source>
</evidence>
<dbReference type="Proteomes" id="UP000008366">
    <property type="component" value="Unassembled WGS sequence"/>
</dbReference>
<comment type="similarity">
    <text evidence="3 11">Belongs to the long-chain O-acyltransferase family.</text>
</comment>
<dbReference type="GO" id="GO:0051701">
    <property type="term" value="P:biological process involved in interaction with host"/>
    <property type="evidence" value="ECO:0007669"/>
    <property type="project" value="TreeGrafter"/>
</dbReference>
<dbReference type="RefSeq" id="WP_006593734.1">
    <property type="nucleotide sequence ID" value="NZ_BAHD01000059.1"/>
</dbReference>
<dbReference type="Pfam" id="PF03007">
    <property type="entry name" value="WS_DGAT_cat"/>
    <property type="match status" value="1"/>
</dbReference>
<dbReference type="EC" id="2.3.1.20" evidence="4 11"/>
<evidence type="ECO:0000256" key="2">
    <source>
        <dbReference type="ARBA" id="ARBA00005189"/>
    </source>
</evidence>
<dbReference type="AlphaFoldDB" id="K6WYM6"/>
<dbReference type="Pfam" id="PF06974">
    <property type="entry name" value="WS_DGAT_C"/>
    <property type="match status" value="1"/>
</dbReference>
<dbReference type="GO" id="GO:0004144">
    <property type="term" value="F:diacylglycerol O-acyltransferase activity"/>
    <property type="evidence" value="ECO:0007669"/>
    <property type="project" value="UniProtKB-EC"/>
</dbReference>
<keyword evidence="5 11" id="KW-0444">Lipid biosynthesis</keyword>
<dbReference type="PANTHER" id="PTHR31650">
    <property type="entry name" value="O-ACYLTRANSFERASE (WSD1-LIKE) FAMILY PROTEIN"/>
    <property type="match status" value="1"/>
</dbReference>
<evidence type="ECO:0000259" key="13">
    <source>
        <dbReference type="Pfam" id="PF06974"/>
    </source>
</evidence>
<keyword evidence="6 11" id="KW-0808">Transferase</keyword>
<sequence>MPDRLTPVDASFLYLEGARSAMHVGSVMIFQAPPAGPDVQRIIDLVAGRIEQVPRYRQRVREVPGGLSTPVWIADGHFDLSYHVRRSALPRPGSHSQLEEFVGRIQSRPLDRAHPLWEMYVVEGLEHDRFAIVTKTHLALVDGVNALDLSHLILDDTPTPQPPVPVDRVSVREPGDLELVVRSIAGLATDPRRLAGRLVGGAGDVVRSASRVLGAAGEVAGRLARTAASPAPESPLNVVTGAPRRVRMVEVRLEELRAVRDHLSAAGGPQVSVTDVMLTVVTGALAAWLAARGQPMHTGTILRALVPMSVGESTRPVGLVSDVHAAVVDLPVGESDPYVRLDRIAYQMRREARDRHAVDAGAIVGLAGFAPSTLHHLGARMANAMSRRFFNVAVINAPGSQHPMYAAGARMVAGYPVVPLAAGQALSIGLTSYDGVVGIGLNGDRGALPDLDVIAGCLPDALAELAVGMAPGRAESRHE</sequence>
<evidence type="ECO:0000313" key="15">
    <source>
        <dbReference type="Proteomes" id="UP000008366"/>
    </source>
</evidence>
<dbReference type="UniPathway" id="UPA00282"/>
<reference evidence="14 15" key="1">
    <citation type="submission" date="2012-08" db="EMBL/GenBank/DDBJ databases">
        <title>Whole genome shotgun sequence of Kineosphaera limosa NBRC 100340.</title>
        <authorList>
            <person name="Yoshida I."/>
            <person name="Isaki S."/>
            <person name="Hosoyama A."/>
            <person name="Tsuchikane K."/>
            <person name="Katsumata H."/>
            <person name="Ando Y."/>
            <person name="Ohji S."/>
            <person name="Hamada M."/>
            <person name="Tamura T."/>
            <person name="Yamazoe A."/>
            <person name="Yamazaki S."/>
            <person name="Fujita N."/>
        </authorList>
    </citation>
    <scope>NUCLEOTIDE SEQUENCE [LARGE SCALE GENOMIC DNA]</scope>
    <source>
        <strain evidence="14 15">NBRC 100340</strain>
    </source>
</reference>
<keyword evidence="7 11" id="KW-0319">Glycerol metabolism</keyword>
<evidence type="ECO:0000256" key="7">
    <source>
        <dbReference type="ARBA" id="ARBA00022798"/>
    </source>
</evidence>
<dbReference type="InterPro" id="IPR009721">
    <property type="entry name" value="O-acyltransferase_WSD1_C"/>
</dbReference>
<evidence type="ECO:0000256" key="4">
    <source>
        <dbReference type="ARBA" id="ARBA00013244"/>
    </source>
</evidence>
<evidence type="ECO:0000256" key="6">
    <source>
        <dbReference type="ARBA" id="ARBA00022679"/>
    </source>
</evidence>
<evidence type="ECO:0000256" key="1">
    <source>
        <dbReference type="ARBA" id="ARBA00004771"/>
    </source>
</evidence>
<dbReference type="STRING" id="1184609.KILIM_059_00210"/>
<dbReference type="GO" id="GO:0019432">
    <property type="term" value="P:triglyceride biosynthetic process"/>
    <property type="evidence" value="ECO:0007669"/>
    <property type="project" value="UniProtKB-UniPathway"/>
</dbReference>
<dbReference type="GO" id="GO:0006071">
    <property type="term" value="P:glycerol metabolic process"/>
    <property type="evidence" value="ECO:0007669"/>
    <property type="project" value="UniProtKB-KW"/>
</dbReference>
<comment type="catalytic activity">
    <reaction evidence="10 11">
        <text>an acyl-CoA + a 1,2-diacyl-sn-glycerol = a triacyl-sn-glycerol + CoA</text>
        <dbReference type="Rhea" id="RHEA:10868"/>
        <dbReference type="ChEBI" id="CHEBI:17815"/>
        <dbReference type="ChEBI" id="CHEBI:57287"/>
        <dbReference type="ChEBI" id="CHEBI:58342"/>
        <dbReference type="ChEBI" id="CHEBI:64615"/>
        <dbReference type="EC" id="2.3.1.20"/>
    </reaction>
</comment>
<evidence type="ECO:0000256" key="8">
    <source>
        <dbReference type="ARBA" id="ARBA00023098"/>
    </source>
</evidence>
<feature type="domain" description="O-acyltransferase WSD1-like N-terminal" evidence="12">
    <location>
        <begin position="5"/>
        <end position="263"/>
    </location>
</feature>
<keyword evidence="15" id="KW-1185">Reference proteome</keyword>